<reference evidence="2" key="1">
    <citation type="submission" date="2019-03" db="EMBL/GenBank/DDBJ databases">
        <title>WGS assembly of Setaria viridis.</title>
        <authorList>
            <person name="Huang P."/>
            <person name="Jenkins J."/>
            <person name="Grimwood J."/>
            <person name="Barry K."/>
            <person name="Healey A."/>
            <person name="Mamidi S."/>
            <person name="Sreedasyam A."/>
            <person name="Shu S."/>
            <person name="Feldman M."/>
            <person name="Wu J."/>
            <person name="Yu Y."/>
            <person name="Chen C."/>
            <person name="Johnson J."/>
            <person name="Rokhsar D."/>
            <person name="Baxter I."/>
            <person name="Schmutz J."/>
            <person name="Brutnell T."/>
            <person name="Kellogg E."/>
        </authorList>
    </citation>
    <scope>NUCLEOTIDE SEQUENCE [LARGE SCALE GENOMIC DNA]</scope>
</reference>
<keyword evidence="3" id="KW-1185">Reference proteome</keyword>
<feature type="transmembrane region" description="Helical" evidence="1">
    <location>
        <begin position="96"/>
        <end position="118"/>
    </location>
</feature>
<feature type="transmembrane region" description="Helical" evidence="1">
    <location>
        <begin position="60"/>
        <end position="81"/>
    </location>
</feature>
<dbReference type="PANTHER" id="PTHR33530">
    <property type="entry name" value="OS01G0147100 PROTEIN"/>
    <property type="match status" value="1"/>
</dbReference>
<feature type="transmembrane region" description="Helical" evidence="1">
    <location>
        <begin position="30"/>
        <end position="48"/>
    </location>
</feature>
<protein>
    <submittedName>
        <fullName evidence="2">Uncharacterized protein</fullName>
    </submittedName>
</protein>
<name>A0A4U6UBV6_SETVI</name>
<sequence length="119" mass="11904">MTTPVDRAPVQQLQAAPEAVGAAASKSTPAARWVLGLLTACTAIALAVSGPPPGLDKHAYFLALSAAFFAGVAGVMSAVWVSDDPSGRRAAASSRLVVYSSVAALAVAVGLSVASLLLW</sequence>
<keyword evidence="1" id="KW-1133">Transmembrane helix</keyword>
<keyword evidence="1" id="KW-0812">Transmembrane</keyword>
<evidence type="ECO:0000313" key="2">
    <source>
        <dbReference type="EMBL" id="TKW13410.1"/>
    </source>
</evidence>
<dbReference type="PANTHER" id="PTHR33530:SF4">
    <property type="entry name" value="OS01G0145800 PROTEIN"/>
    <property type="match status" value="1"/>
</dbReference>
<gene>
    <name evidence="2" type="ORF">SEVIR_5G099350v2</name>
</gene>
<dbReference type="InterPro" id="IPR022149">
    <property type="entry name" value="DUF3681"/>
</dbReference>
<dbReference type="Pfam" id="PF12442">
    <property type="entry name" value="DUF3681"/>
    <property type="match status" value="1"/>
</dbReference>
<keyword evidence="1" id="KW-0472">Membrane</keyword>
<evidence type="ECO:0000313" key="3">
    <source>
        <dbReference type="Proteomes" id="UP000298652"/>
    </source>
</evidence>
<dbReference type="Gramene" id="TKW13410">
    <property type="protein sequence ID" value="TKW13410"/>
    <property type="gene ID" value="SEVIR_5G099350v2"/>
</dbReference>
<organism evidence="2 3">
    <name type="scientific">Setaria viridis</name>
    <name type="common">Green bristlegrass</name>
    <name type="synonym">Setaria italica subsp. viridis</name>
    <dbReference type="NCBI Taxonomy" id="4556"/>
    <lineage>
        <taxon>Eukaryota</taxon>
        <taxon>Viridiplantae</taxon>
        <taxon>Streptophyta</taxon>
        <taxon>Embryophyta</taxon>
        <taxon>Tracheophyta</taxon>
        <taxon>Spermatophyta</taxon>
        <taxon>Magnoliopsida</taxon>
        <taxon>Liliopsida</taxon>
        <taxon>Poales</taxon>
        <taxon>Poaceae</taxon>
        <taxon>PACMAD clade</taxon>
        <taxon>Panicoideae</taxon>
        <taxon>Panicodae</taxon>
        <taxon>Paniceae</taxon>
        <taxon>Cenchrinae</taxon>
        <taxon>Setaria</taxon>
    </lineage>
</organism>
<dbReference type="AlphaFoldDB" id="A0A4U6UBV6"/>
<dbReference type="OMA" id="AAVCIEW"/>
<dbReference type="Proteomes" id="UP000298652">
    <property type="component" value="Chromosome 5"/>
</dbReference>
<dbReference type="EMBL" id="CM016556">
    <property type="protein sequence ID" value="TKW13410.1"/>
    <property type="molecule type" value="Genomic_DNA"/>
</dbReference>
<proteinExistence type="predicted"/>
<accession>A0A4U6UBV6</accession>
<evidence type="ECO:0000256" key="1">
    <source>
        <dbReference type="SAM" id="Phobius"/>
    </source>
</evidence>